<dbReference type="GO" id="GO:0005886">
    <property type="term" value="C:plasma membrane"/>
    <property type="evidence" value="ECO:0007669"/>
    <property type="project" value="TreeGrafter"/>
</dbReference>
<proteinExistence type="predicted"/>
<feature type="compositionally biased region" description="Polar residues" evidence="5">
    <location>
        <begin position="490"/>
        <end position="501"/>
    </location>
</feature>
<dbReference type="InterPro" id="IPR000832">
    <property type="entry name" value="GPCR_2_secretin-like"/>
</dbReference>
<evidence type="ECO:0000256" key="6">
    <source>
        <dbReference type="SAM" id="Phobius"/>
    </source>
</evidence>
<feature type="transmembrane region" description="Helical" evidence="6">
    <location>
        <begin position="133"/>
        <end position="155"/>
    </location>
</feature>
<dbReference type="GO" id="GO:0007166">
    <property type="term" value="P:cell surface receptor signaling pathway"/>
    <property type="evidence" value="ECO:0007669"/>
    <property type="project" value="InterPro"/>
</dbReference>
<dbReference type="PANTHER" id="PTHR12011:SF347">
    <property type="entry name" value="FI21270P1-RELATED"/>
    <property type="match status" value="1"/>
</dbReference>
<comment type="subcellular location">
    <subcellularLocation>
        <location evidence="1">Membrane</location>
        <topology evidence="1">Multi-pass membrane protein</topology>
    </subcellularLocation>
</comment>
<feature type="transmembrane region" description="Helical" evidence="6">
    <location>
        <begin position="74"/>
        <end position="96"/>
    </location>
</feature>
<keyword evidence="2 6" id="KW-0812">Transmembrane</keyword>
<evidence type="ECO:0000256" key="4">
    <source>
        <dbReference type="ARBA" id="ARBA00023136"/>
    </source>
</evidence>
<dbReference type="PROSITE" id="PS50261">
    <property type="entry name" value="G_PROTEIN_RECEP_F2_4"/>
    <property type="match status" value="1"/>
</dbReference>
<evidence type="ECO:0000313" key="9">
    <source>
        <dbReference type="Proteomes" id="UP001163046"/>
    </source>
</evidence>
<feature type="transmembrane region" description="Helical" evidence="6">
    <location>
        <begin position="382"/>
        <end position="403"/>
    </location>
</feature>
<dbReference type="OrthoDB" id="10037534at2759"/>
<dbReference type="Gene3D" id="1.20.1070.10">
    <property type="entry name" value="Rhodopsin 7-helix transmembrane proteins"/>
    <property type="match status" value="1"/>
</dbReference>
<evidence type="ECO:0000313" key="8">
    <source>
        <dbReference type="EMBL" id="KAJ7385557.1"/>
    </source>
</evidence>
<comment type="caution">
    <text evidence="8">The sequence shown here is derived from an EMBL/GenBank/DDBJ whole genome shotgun (WGS) entry which is preliminary data.</text>
</comment>
<feature type="transmembrane region" description="Helical" evidence="6">
    <location>
        <begin position="102"/>
        <end position="121"/>
    </location>
</feature>
<feature type="domain" description="G-protein coupled receptors family 2 profile 2" evidence="7">
    <location>
        <begin position="69"/>
        <end position="432"/>
    </location>
</feature>
<evidence type="ECO:0000259" key="7">
    <source>
        <dbReference type="PROSITE" id="PS50261"/>
    </source>
</evidence>
<protein>
    <recommendedName>
        <fullName evidence="7">G-protein coupled receptors family 2 profile 2 domain-containing protein</fullName>
    </recommendedName>
</protein>
<name>A0A9X0D362_9CNID</name>
<feature type="transmembrane region" description="Helical" evidence="6">
    <location>
        <begin position="409"/>
        <end position="431"/>
    </location>
</feature>
<dbReference type="EMBL" id="MU825880">
    <property type="protein sequence ID" value="KAJ7385557.1"/>
    <property type="molecule type" value="Genomic_DNA"/>
</dbReference>
<dbReference type="PRINTS" id="PR00249">
    <property type="entry name" value="GPCRSECRETIN"/>
</dbReference>
<dbReference type="GO" id="GO:0004930">
    <property type="term" value="F:G protein-coupled receptor activity"/>
    <property type="evidence" value="ECO:0007669"/>
    <property type="project" value="InterPro"/>
</dbReference>
<reference evidence="8" key="1">
    <citation type="submission" date="2023-01" db="EMBL/GenBank/DDBJ databases">
        <title>Genome assembly of the deep-sea coral Lophelia pertusa.</title>
        <authorList>
            <person name="Herrera S."/>
            <person name="Cordes E."/>
        </authorList>
    </citation>
    <scope>NUCLEOTIDE SEQUENCE</scope>
    <source>
        <strain evidence="8">USNM1676648</strain>
        <tissue evidence="8">Polyp</tissue>
    </source>
</reference>
<evidence type="ECO:0000256" key="5">
    <source>
        <dbReference type="SAM" id="MobiDB-lite"/>
    </source>
</evidence>
<feature type="transmembrane region" description="Helical" evidence="6">
    <location>
        <begin position="301"/>
        <end position="321"/>
    </location>
</feature>
<keyword evidence="3 6" id="KW-1133">Transmembrane helix</keyword>
<gene>
    <name evidence="8" type="ORF">OS493_015135</name>
</gene>
<feature type="transmembrane region" description="Helical" evidence="6">
    <location>
        <begin position="175"/>
        <end position="196"/>
    </location>
</feature>
<accession>A0A9X0D362</accession>
<keyword evidence="4 6" id="KW-0472">Membrane</keyword>
<feature type="compositionally biased region" description="Polar residues" evidence="5">
    <location>
        <begin position="453"/>
        <end position="465"/>
    </location>
</feature>
<keyword evidence="9" id="KW-1185">Reference proteome</keyword>
<evidence type="ECO:0000256" key="1">
    <source>
        <dbReference type="ARBA" id="ARBA00004141"/>
    </source>
</evidence>
<sequence>MWKVDQSLIYLFGIFRHIFFLKTNELTNQQIKDILKANNCTSIKFEEGKEVVVYNEDVSKESLKHTDIQSNMELVLICISIAAVVLALILLTALKLKSSEKLFIHKSLLLSLGLGNLVFVLDKNLFTTRQDHVALCSAVTVIQFYLHTALFTWMLVEGINLYIKLIKVFSVKKQYVAYVAMGWGLPAVIVGLVAAIRPSTFDMGKTSAYRCNVWSTKIHCRDRTNQANVVLFCDYSPRDLWENSYKVRQRSRATHEERSEKALSLFSPCWVSRGCWAFLSSFILLWDMFLSCSTLHRELCFSSFIVFSMTRFKMLFGSWFVKTHADFKTRSTPADSNPNTTPDMERHSRVNMMQKATQDSGKCGAVCDYSPRDLGKIATKRGLRSIVASSPLAGCHVVVGFFVEFHLALGYVFILLNSTQGVVFFIFHCVLDDQVQDAIRKLAVKTHVDFKTRSTPADSNPNTTPDMERHSRVNMMQKATQDSEDDKSTSNETTKNGAKAY</sequence>
<evidence type="ECO:0000256" key="3">
    <source>
        <dbReference type="ARBA" id="ARBA00022989"/>
    </source>
</evidence>
<dbReference type="AlphaFoldDB" id="A0A9X0D362"/>
<feature type="region of interest" description="Disordered" evidence="5">
    <location>
        <begin position="452"/>
        <end position="501"/>
    </location>
</feature>
<dbReference type="Proteomes" id="UP001163046">
    <property type="component" value="Unassembled WGS sequence"/>
</dbReference>
<dbReference type="PANTHER" id="PTHR12011">
    <property type="entry name" value="ADHESION G-PROTEIN COUPLED RECEPTOR"/>
    <property type="match status" value="1"/>
</dbReference>
<dbReference type="Pfam" id="PF00002">
    <property type="entry name" value="7tm_2"/>
    <property type="match status" value="1"/>
</dbReference>
<feature type="transmembrane region" description="Helical" evidence="6">
    <location>
        <begin position="270"/>
        <end position="289"/>
    </location>
</feature>
<dbReference type="InterPro" id="IPR017981">
    <property type="entry name" value="GPCR_2-like_7TM"/>
</dbReference>
<evidence type="ECO:0000256" key="2">
    <source>
        <dbReference type="ARBA" id="ARBA00022692"/>
    </source>
</evidence>
<organism evidence="8 9">
    <name type="scientific">Desmophyllum pertusum</name>
    <dbReference type="NCBI Taxonomy" id="174260"/>
    <lineage>
        <taxon>Eukaryota</taxon>
        <taxon>Metazoa</taxon>
        <taxon>Cnidaria</taxon>
        <taxon>Anthozoa</taxon>
        <taxon>Hexacorallia</taxon>
        <taxon>Scleractinia</taxon>
        <taxon>Caryophylliina</taxon>
        <taxon>Caryophylliidae</taxon>
        <taxon>Desmophyllum</taxon>
    </lineage>
</organism>